<sequence length="607" mass="65176">MLNPTPVSQPCPAKKVGFAGLGAMGFGMASNLLKAGFDVRGLDPGDSAREKFKAAGGFATRSTEESCKATPAQVDGLIFGADGLIQHLPRNSIGSICCTLPPTYVKSLPARLSASGRQDIRIVDSPVSGGVSGAVKGTLNIMISGDDLLAIKEIEPVLQAMAAPERLFNCGQLSNASTLKMLNQHLAGIHIVSAAEILGFAKALGLSTRETYDIVTRSTSSSWIFGDRGMHMLDADWTARSAIDIFVKDLSIVNDSADNISFPCPMASQTYYKFLESSARGHGRQDDSIVVRNYEMASGAVAEAPGMRIAQSICKSESIQPGCVVVLNPSAVDSLGFPERQFIKSLKQQSSIRETPQVYLHIYLRKNSGREALQLTDVPAGSIISVFGLRDTQAAQTFFQEVAPQYPTLTFTDCQILPGHEDSSSPEVMFSATAFEVARDVRTALLPYAPGGCHPVSAEFSSATSMFLVLRLGAIIHVAAAAECYALTLAMGVAPELVYKLVAGAAGSSAQFNKYFPHMMRAEYILKGHGGSDDSSENSLDQSLKDLIILQAMARRLKFPAVLLNAAHQQFKAARGENEGRLSIAALTQCWTVCKQEEIRRERPNHM</sequence>
<keyword evidence="4" id="KW-1185">Reference proteome</keyword>
<dbReference type="InterPro" id="IPR029154">
    <property type="entry name" value="HIBADH-like_NADP-bd"/>
</dbReference>
<reference evidence="3" key="2">
    <citation type="submission" date="2020-02" db="EMBL/GenBank/DDBJ databases">
        <authorList>
            <person name="Gilchrist C.L.M."/>
            <person name="Chooi Y.-H."/>
        </authorList>
    </citation>
    <scope>NUCLEOTIDE SEQUENCE</scope>
    <source>
        <strain evidence="3">MST-FP2251</strain>
    </source>
</reference>
<dbReference type="InterPro" id="IPR006115">
    <property type="entry name" value="6PGDH_NADP-bd"/>
</dbReference>
<dbReference type="Gene3D" id="1.10.1040.10">
    <property type="entry name" value="N-(1-d-carboxylethyl)-l-norvaline Dehydrogenase, domain 2"/>
    <property type="match status" value="2"/>
</dbReference>
<dbReference type="InterPro" id="IPR036291">
    <property type="entry name" value="NAD(P)-bd_dom_sf"/>
</dbReference>
<dbReference type="AlphaFoldDB" id="A0AAD4GSK9"/>
<feature type="domain" description="6-phosphogluconate dehydrogenase NADP-binding" evidence="1">
    <location>
        <begin position="15"/>
        <end position="166"/>
    </location>
</feature>
<evidence type="ECO:0000259" key="2">
    <source>
        <dbReference type="Pfam" id="PF14833"/>
    </source>
</evidence>
<feature type="domain" description="3-hydroxyisobutyrate dehydrogenase-like NAD-binding" evidence="2">
    <location>
        <begin position="176"/>
        <end position="293"/>
    </location>
</feature>
<evidence type="ECO:0008006" key="5">
    <source>
        <dbReference type="Google" id="ProtNLM"/>
    </source>
</evidence>
<dbReference type="Pfam" id="PF14833">
    <property type="entry name" value="NAD_binding_11"/>
    <property type="match status" value="2"/>
</dbReference>
<dbReference type="SUPFAM" id="SSF48179">
    <property type="entry name" value="6-phosphogluconate dehydrogenase C-terminal domain-like"/>
    <property type="match status" value="2"/>
</dbReference>
<evidence type="ECO:0000259" key="1">
    <source>
        <dbReference type="Pfam" id="PF03446"/>
    </source>
</evidence>
<dbReference type="GO" id="GO:0050661">
    <property type="term" value="F:NADP binding"/>
    <property type="evidence" value="ECO:0007669"/>
    <property type="project" value="InterPro"/>
</dbReference>
<dbReference type="Pfam" id="PF03446">
    <property type="entry name" value="NAD_binding_2"/>
    <property type="match status" value="1"/>
</dbReference>
<dbReference type="Proteomes" id="UP001194746">
    <property type="component" value="Unassembled WGS sequence"/>
</dbReference>
<dbReference type="GO" id="GO:0051287">
    <property type="term" value="F:NAD binding"/>
    <property type="evidence" value="ECO:0007669"/>
    <property type="project" value="InterPro"/>
</dbReference>
<evidence type="ECO:0000313" key="3">
    <source>
        <dbReference type="EMBL" id="KAF9887742.1"/>
    </source>
</evidence>
<organism evidence="3 4">
    <name type="scientific">Aspergillus nanangensis</name>
    <dbReference type="NCBI Taxonomy" id="2582783"/>
    <lineage>
        <taxon>Eukaryota</taxon>
        <taxon>Fungi</taxon>
        <taxon>Dikarya</taxon>
        <taxon>Ascomycota</taxon>
        <taxon>Pezizomycotina</taxon>
        <taxon>Eurotiomycetes</taxon>
        <taxon>Eurotiomycetidae</taxon>
        <taxon>Eurotiales</taxon>
        <taxon>Aspergillaceae</taxon>
        <taxon>Aspergillus</taxon>
        <taxon>Aspergillus subgen. Circumdati</taxon>
    </lineage>
</organism>
<reference evidence="3" key="1">
    <citation type="journal article" date="2019" name="Beilstein J. Org. Chem.">
        <title>Nanangenines: drimane sesquiterpenoids as the dominant metabolite cohort of a novel Australian fungus, Aspergillus nanangensis.</title>
        <authorList>
            <person name="Lacey H.J."/>
            <person name="Gilchrist C.L.M."/>
            <person name="Crombie A."/>
            <person name="Kalaitzis J.A."/>
            <person name="Vuong D."/>
            <person name="Rutledge P.J."/>
            <person name="Turner P."/>
            <person name="Pitt J.I."/>
            <person name="Lacey E."/>
            <person name="Chooi Y.H."/>
            <person name="Piggott A.M."/>
        </authorList>
    </citation>
    <scope>NUCLEOTIDE SEQUENCE</scope>
    <source>
        <strain evidence="3">MST-FP2251</strain>
    </source>
</reference>
<dbReference type="InterPro" id="IPR013328">
    <property type="entry name" value="6PGD_dom2"/>
</dbReference>
<dbReference type="EMBL" id="VCAU01000057">
    <property type="protein sequence ID" value="KAF9887742.1"/>
    <property type="molecule type" value="Genomic_DNA"/>
</dbReference>
<accession>A0AAD4GSK9</accession>
<comment type="caution">
    <text evidence="3">The sequence shown here is derived from an EMBL/GenBank/DDBJ whole genome shotgun (WGS) entry which is preliminary data.</text>
</comment>
<dbReference type="SUPFAM" id="SSF51735">
    <property type="entry name" value="NAD(P)-binding Rossmann-fold domains"/>
    <property type="match status" value="1"/>
</dbReference>
<protein>
    <recommendedName>
        <fullName evidence="5">3-hydroxyisobutyrate dehydrogenase</fullName>
    </recommendedName>
</protein>
<name>A0AAD4GSK9_ASPNN</name>
<dbReference type="Gene3D" id="3.40.50.720">
    <property type="entry name" value="NAD(P)-binding Rossmann-like Domain"/>
    <property type="match status" value="1"/>
</dbReference>
<dbReference type="PANTHER" id="PTHR43060:SF17">
    <property type="entry name" value="L-THREONATE DEHYDROGENASE"/>
    <property type="match status" value="1"/>
</dbReference>
<evidence type="ECO:0000313" key="4">
    <source>
        <dbReference type="Proteomes" id="UP001194746"/>
    </source>
</evidence>
<proteinExistence type="predicted"/>
<dbReference type="PANTHER" id="PTHR43060">
    <property type="entry name" value="3-HYDROXYISOBUTYRATE DEHYDROGENASE-LIKE 1, MITOCHONDRIAL-RELATED"/>
    <property type="match status" value="1"/>
</dbReference>
<gene>
    <name evidence="3" type="ORF">FE257_009695</name>
</gene>
<feature type="domain" description="3-hydroxyisobutyrate dehydrogenase-like NAD-binding" evidence="2">
    <location>
        <begin position="475"/>
        <end position="587"/>
    </location>
</feature>
<dbReference type="InterPro" id="IPR008927">
    <property type="entry name" value="6-PGluconate_DH-like_C_sf"/>
</dbReference>